<dbReference type="InterPro" id="IPR045252">
    <property type="entry name" value="LPCAT1-like"/>
</dbReference>
<dbReference type="OrthoDB" id="272512at2759"/>
<gene>
    <name evidence="15" type="ORF">MNEG_8160</name>
</gene>
<dbReference type="CDD" id="cd07991">
    <property type="entry name" value="LPLAT_LPCAT1-like"/>
    <property type="match status" value="1"/>
</dbReference>
<evidence type="ECO:0000256" key="5">
    <source>
        <dbReference type="ARBA" id="ARBA00022679"/>
    </source>
</evidence>
<evidence type="ECO:0000256" key="13">
    <source>
        <dbReference type="SAM" id="Phobius"/>
    </source>
</evidence>
<accession>A0A0D2JKL4</accession>
<dbReference type="Proteomes" id="UP000054498">
    <property type="component" value="Unassembled WGS sequence"/>
</dbReference>
<dbReference type="KEGG" id="mng:MNEG_8160"/>
<evidence type="ECO:0000256" key="3">
    <source>
        <dbReference type="ARBA" id="ARBA00008655"/>
    </source>
</evidence>
<dbReference type="RefSeq" id="XP_013898822.1">
    <property type="nucleotide sequence ID" value="XM_014043368.1"/>
</dbReference>
<comment type="similarity">
    <text evidence="3">Belongs to the 1-acyl-sn-glycerol-3-phosphate acyltransferase family.</text>
</comment>
<dbReference type="AlphaFoldDB" id="A0A0D2JKL4"/>
<name>A0A0D2JKL4_9CHLO</name>
<keyword evidence="12 15" id="KW-0012">Acyltransferase</keyword>
<dbReference type="GeneID" id="25741036"/>
<dbReference type="GO" id="GO:0008654">
    <property type="term" value="P:phospholipid biosynthetic process"/>
    <property type="evidence" value="ECO:0007669"/>
    <property type="project" value="UniProtKB-KW"/>
</dbReference>
<dbReference type="Pfam" id="PF01553">
    <property type="entry name" value="Acyltransferase"/>
    <property type="match status" value="1"/>
</dbReference>
<keyword evidence="9 13" id="KW-0472">Membrane</keyword>
<evidence type="ECO:0000256" key="4">
    <source>
        <dbReference type="ARBA" id="ARBA00022516"/>
    </source>
</evidence>
<evidence type="ECO:0000256" key="12">
    <source>
        <dbReference type="ARBA" id="ARBA00023315"/>
    </source>
</evidence>
<dbReference type="PANTHER" id="PTHR23063">
    <property type="entry name" value="PHOSPHOLIPID ACYLTRANSFERASE"/>
    <property type="match status" value="1"/>
</dbReference>
<dbReference type="InterPro" id="IPR002123">
    <property type="entry name" value="Plipid/glycerol_acylTrfase"/>
</dbReference>
<comment type="pathway">
    <text evidence="2">Lipid metabolism.</text>
</comment>
<proteinExistence type="inferred from homology"/>
<dbReference type="GO" id="GO:0047192">
    <property type="term" value="F:1-alkylglycerophosphocholine O-acetyltransferase activity"/>
    <property type="evidence" value="ECO:0007669"/>
    <property type="project" value="UniProtKB-EC"/>
</dbReference>
<dbReference type="EC" id="2.3.1.67" evidence="15"/>
<evidence type="ECO:0000256" key="2">
    <source>
        <dbReference type="ARBA" id="ARBA00005189"/>
    </source>
</evidence>
<dbReference type="SMART" id="SM00563">
    <property type="entry name" value="PlsC"/>
    <property type="match status" value="1"/>
</dbReference>
<dbReference type="STRING" id="145388.A0A0D2JKL4"/>
<keyword evidence="11" id="KW-1208">Phospholipid metabolism</keyword>
<evidence type="ECO:0000313" key="16">
    <source>
        <dbReference type="Proteomes" id="UP000054498"/>
    </source>
</evidence>
<evidence type="ECO:0000256" key="8">
    <source>
        <dbReference type="ARBA" id="ARBA00023098"/>
    </source>
</evidence>
<evidence type="ECO:0000256" key="1">
    <source>
        <dbReference type="ARBA" id="ARBA00004370"/>
    </source>
</evidence>
<evidence type="ECO:0000313" key="15">
    <source>
        <dbReference type="EMBL" id="KIY99802.1"/>
    </source>
</evidence>
<feature type="domain" description="Phospholipid/glycerol acyltransferase" evidence="14">
    <location>
        <begin position="83"/>
        <end position="195"/>
    </location>
</feature>
<evidence type="ECO:0000259" key="14">
    <source>
        <dbReference type="SMART" id="SM00563"/>
    </source>
</evidence>
<dbReference type="GO" id="GO:0016020">
    <property type="term" value="C:membrane"/>
    <property type="evidence" value="ECO:0007669"/>
    <property type="project" value="UniProtKB-SubCell"/>
</dbReference>
<keyword evidence="10" id="KW-0594">Phospholipid biosynthesis</keyword>
<feature type="transmembrane region" description="Helical" evidence="13">
    <location>
        <begin position="12"/>
        <end position="35"/>
    </location>
</feature>
<evidence type="ECO:0000256" key="6">
    <source>
        <dbReference type="ARBA" id="ARBA00022692"/>
    </source>
</evidence>
<evidence type="ECO:0000256" key="11">
    <source>
        <dbReference type="ARBA" id="ARBA00023264"/>
    </source>
</evidence>
<keyword evidence="5 15" id="KW-0808">Transferase</keyword>
<comment type="subcellular location">
    <subcellularLocation>
        <location evidence="1">Membrane</location>
    </subcellularLocation>
</comment>
<sequence>MVVMLPTVPVRIVLIAFCVIGVAICNSIAIAGCDLDKPLPRWRRRLVELSSQGFNAAILRCAGFWWPRVKGLQHWEEGKRIGAIGIFNHVSYCDAFVIVWALCPAGLTFAFTTDIPVLGKGIRALQNIYVPKEKDKDKQRVSMVDALRKRASTPGMPPLVIAPEGTLADGRCLLSFKTGGFVAGLPIVPILFRYKLTGHNPGWGVIRPYWHLLRLMTQFYNHVEVECLPVYHPSEQERADPQLYAANVRKLMAKHLDVPMVDQVWWGGGAADRSIAMALEAAGVKPSYDGRSVVAPPGVLDAKGRLDLTPWLEKAEGKKSR</sequence>
<keyword evidence="16" id="KW-1185">Reference proteome</keyword>
<keyword evidence="4" id="KW-0444">Lipid biosynthesis</keyword>
<reference evidence="15 16" key="1">
    <citation type="journal article" date="2013" name="BMC Genomics">
        <title>Reconstruction of the lipid metabolism for the microalga Monoraphidium neglectum from its genome sequence reveals characteristics suitable for biofuel production.</title>
        <authorList>
            <person name="Bogen C."/>
            <person name="Al-Dilaimi A."/>
            <person name="Albersmeier A."/>
            <person name="Wichmann J."/>
            <person name="Grundmann M."/>
            <person name="Rupp O."/>
            <person name="Lauersen K.J."/>
            <person name="Blifernez-Klassen O."/>
            <person name="Kalinowski J."/>
            <person name="Goesmann A."/>
            <person name="Mussgnug J.H."/>
            <person name="Kruse O."/>
        </authorList>
    </citation>
    <scope>NUCLEOTIDE SEQUENCE [LARGE SCALE GENOMIC DNA]</scope>
    <source>
        <strain evidence="15 16">SAG 48.87</strain>
    </source>
</reference>
<dbReference type="SUPFAM" id="SSF69593">
    <property type="entry name" value="Glycerol-3-phosphate (1)-acyltransferase"/>
    <property type="match status" value="1"/>
</dbReference>
<keyword evidence="6 13" id="KW-0812">Transmembrane</keyword>
<evidence type="ECO:0000256" key="7">
    <source>
        <dbReference type="ARBA" id="ARBA00022989"/>
    </source>
</evidence>
<dbReference type="EMBL" id="KK101740">
    <property type="protein sequence ID" value="KIY99802.1"/>
    <property type="molecule type" value="Genomic_DNA"/>
</dbReference>
<keyword evidence="7 13" id="KW-1133">Transmembrane helix</keyword>
<organism evidence="15 16">
    <name type="scientific">Monoraphidium neglectum</name>
    <dbReference type="NCBI Taxonomy" id="145388"/>
    <lineage>
        <taxon>Eukaryota</taxon>
        <taxon>Viridiplantae</taxon>
        <taxon>Chlorophyta</taxon>
        <taxon>core chlorophytes</taxon>
        <taxon>Chlorophyceae</taxon>
        <taxon>CS clade</taxon>
        <taxon>Sphaeropleales</taxon>
        <taxon>Selenastraceae</taxon>
        <taxon>Monoraphidium</taxon>
    </lineage>
</organism>
<evidence type="ECO:0000256" key="10">
    <source>
        <dbReference type="ARBA" id="ARBA00023209"/>
    </source>
</evidence>
<protein>
    <submittedName>
        <fullName evidence="15">Lysophosphatidylcholine acyltransferase/ lyso-PAF acetyltransferase</fullName>
        <ecNumber evidence="15">2.3.1.67</ecNumber>
    </submittedName>
</protein>
<keyword evidence="8" id="KW-0443">Lipid metabolism</keyword>
<evidence type="ECO:0000256" key="9">
    <source>
        <dbReference type="ARBA" id="ARBA00023136"/>
    </source>
</evidence>
<dbReference type="PANTHER" id="PTHR23063:SF59">
    <property type="entry name" value="ACYLTRANSFERASE"/>
    <property type="match status" value="1"/>
</dbReference>